<feature type="active site" description="Amidino-cysteine intermediate" evidence="8 9">
    <location>
        <position position="406"/>
    </location>
</feature>
<dbReference type="AlphaFoldDB" id="A0A267ATP9"/>
<comment type="caution">
    <text evidence="10">The sequence shown here is derived from an EMBL/GenBank/DDBJ whole genome shotgun (WGS) entry which is preliminary data.</text>
</comment>
<dbReference type="HAMAP" id="MF_00242">
    <property type="entry name" value="Arg_deiminase"/>
    <property type="match status" value="1"/>
</dbReference>
<dbReference type="GO" id="GO:0005737">
    <property type="term" value="C:cytoplasm"/>
    <property type="evidence" value="ECO:0007669"/>
    <property type="project" value="UniProtKB-SubCell"/>
</dbReference>
<dbReference type="UniPathway" id="UPA00254">
    <property type="reaction ID" value="UER00364"/>
</dbReference>
<keyword evidence="6 8" id="KW-0378">Hydrolase</keyword>
<name>A0A267ATP9_PSEFR</name>
<comment type="catalytic activity">
    <reaction evidence="7 8">
        <text>L-arginine + H2O = L-citrulline + NH4(+)</text>
        <dbReference type="Rhea" id="RHEA:19597"/>
        <dbReference type="ChEBI" id="CHEBI:15377"/>
        <dbReference type="ChEBI" id="CHEBI:28938"/>
        <dbReference type="ChEBI" id="CHEBI:32682"/>
        <dbReference type="ChEBI" id="CHEBI:57743"/>
        <dbReference type="EC" id="3.5.3.6"/>
    </reaction>
</comment>
<accession>A0A267ATP9</accession>
<gene>
    <name evidence="8 10" type="primary">arcA</name>
    <name evidence="10" type="ORF">CJU81_02925</name>
</gene>
<evidence type="ECO:0000256" key="2">
    <source>
        <dbReference type="ARBA" id="ARBA00005213"/>
    </source>
</evidence>
<dbReference type="RefSeq" id="WP_095035434.1">
    <property type="nucleotide sequence ID" value="NZ_NQKQ01000002.1"/>
</dbReference>
<dbReference type="GO" id="GO:0019546">
    <property type="term" value="P:L-arginine deiminase pathway"/>
    <property type="evidence" value="ECO:0007669"/>
    <property type="project" value="UniProtKB-UniRule"/>
</dbReference>
<evidence type="ECO:0000256" key="9">
    <source>
        <dbReference type="PIRSR" id="PIRSR006356-1"/>
    </source>
</evidence>
<dbReference type="Proteomes" id="UP000215861">
    <property type="component" value="Unassembled WGS sequence"/>
</dbReference>
<dbReference type="PRINTS" id="PR01466">
    <property type="entry name" value="ARGDEIMINASE"/>
</dbReference>
<sequence length="418" mass="46344">MTTEKVKYGVHSEAGKLHKVMVCSPGLAHQRLTPSNCDELLFDDVLWVNQAKRDHFDFVTKMRDRGIDVLEMHNLLTDIVAIPEALDWILDHKVTPNQVGVGLVNEVKAWLKSLEPRQIAEYLIGGVSADDLPDSFGGKTIQMFRDFLGHTSFILPPLPNTQFTRDTTCWIYGGVTLNPMYWPARRQETLLTTAIYKFHPEFTNADFQIWYGDPTVDHGNASLEGGDVMPIGNGVVLIGMGERTSRQAIGQLAQNLFKNGAVERVIVAGMPKSRAAMHLDTVFSFCDRDLVTIFPEVVNQIVAFSVYPDDKKQGGVDVRREEGHFLDVVAKALGVKKLRVVETGGNSFAAEREQWDDGNNVVALEPGVVIGYDRNTYTNTLLRKAGVEVITISASELGRGRGGGHCMTCPIVRDPVDY</sequence>
<dbReference type="NCBIfam" id="TIGR01078">
    <property type="entry name" value="arcA"/>
    <property type="match status" value="1"/>
</dbReference>
<reference evidence="10 11" key="1">
    <citation type="submission" date="2017-08" db="EMBL/GenBank/DDBJ databases">
        <title>Genomic and metabolic characterisation of spoilage-associated Pseudomonas species.</title>
        <authorList>
            <person name="Stanborough T."/>
            <person name="Fegan N."/>
            <person name="Powell S.M."/>
            <person name="Singh T."/>
            <person name="Tamplin M.L."/>
            <person name="Chandry P.S."/>
        </authorList>
    </citation>
    <scope>NUCLEOTIDE SEQUENCE [LARGE SCALE GENOMIC DNA]</scope>
    <source>
        <strain evidence="10 11">F1801</strain>
    </source>
</reference>
<evidence type="ECO:0000256" key="4">
    <source>
        <dbReference type="ARBA" id="ARBA00022490"/>
    </source>
</evidence>
<dbReference type="InterPro" id="IPR003876">
    <property type="entry name" value="Arg_deiminase"/>
</dbReference>
<evidence type="ECO:0000256" key="6">
    <source>
        <dbReference type="ARBA" id="ARBA00022801"/>
    </source>
</evidence>
<dbReference type="PANTHER" id="PTHR47271">
    <property type="entry name" value="ARGININE DEIMINASE"/>
    <property type="match status" value="1"/>
</dbReference>
<dbReference type="EMBL" id="NQKQ01000002">
    <property type="protein sequence ID" value="PAA15162.1"/>
    <property type="molecule type" value="Genomic_DNA"/>
</dbReference>
<dbReference type="EC" id="3.5.3.6" evidence="8"/>
<dbReference type="SUPFAM" id="SSF55909">
    <property type="entry name" value="Pentein"/>
    <property type="match status" value="1"/>
</dbReference>
<comment type="pathway">
    <text evidence="2 8">Amino-acid degradation; L-arginine degradation via ADI pathway; carbamoyl phosphate from L-arginine: step 1/2.</text>
</comment>
<dbReference type="NCBIfam" id="NF002381">
    <property type="entry name" value="PRK01388.1"/>
    <property type="match status" value="1"/>
</dbReference>
<evidence type="ECO:0000256" key="1">
    <source>
        <dbReference type="ARBA" id="ARBA00004496"/>
    </source>
</evidence>
<evidence type="ECO:0000256" key="5">
    <source>
        <dbReference type="ARBA" id="ARBA00022503"/>
    </source>
</evidence>
<dbReference type="OrthoDB" id="9807502at2"/>
<evidence type="ECO:0000256" key="3">
    <source>
        <dbReference type="ARBA" id="ARBA00010206"/>
    </source>
</evidence>
<comment type="subcellular location">
    <subcellularLocation>
        <location evidence="1 8">Cytoplasm</location>
    </subcellularLocation>
</comment>
<proteinExistence type="inferred from homology"/>
<dbReference type="Gene3D" id="3.75.10.10">
    <property type="entry name" value="L-arginine/glycine Amidinotransferase, Chain A"/>
    <property type="match status" value="1"/>
</dbReference>
<evidence type="ECO:0000313" key="11">
    <source>
        <dbReference type="Proteomes" id="UP000215861"/>
    </source>
</evidence>
<organism evidence="10 11">
    <name type="scientific">Pseudomonas fragi</name>
    <dbReference type="NCBI Taxonomy" id="296"/>
    <lineage>
        <taxon>Bacteria</taxon>
        <taxon>Pseudomonadati</taxon>
        <taxon>Pseudomonadota</taxon>
        <taxon>Gammaproteobacteria</taxon>
        <taxon>Pseudomonadales</taxon>
        <taxon>Pseudomonadaceae</taxon>
        <taxon>Pseudomonas</taxon>
    </lineage>
</organism>
<dbReference type="GO" id="GO:0016990">
    <property type="term" value="F:arginine deiminase activity"/>
    <property type="evidence" value="ECO:0007669"/>
    <property type="project" value="UniProtKB-UniRule"/>
</dbReference>
<keyword evidence="4 8" id="KW-0963">Cytoplasm</keyword>
<dbReference type="Gene3D" id="1.10.3930.10">
    <property type="entry name" value="Arginine deiminase"/>
    <property type="match status" value="1"/>
</dbReference>
<evidence type="ECO:0000256" key="8">
    <source>
        <dbReference type="HAMAP-Rule" id="MF_00242"/>
    </source>
</evidence>
<evidence type="ECO:0000256" key="7">
    <source>
        <dbReference type="ARBA" id="ARBA00049429"/>
    </source>
</evidence>
<dbReference type="PIRSF" id="PIRSF006356">
    <property type="entry name" value="Arg_deiminase"/>
    <property type="match status" value="1"/>
</dbReference>
<dbReference type="PANTHER" id="PTHR47271:SF3">
    <property type="entry name" value="ARGININE DEIMINASE"/>
    <property type="match status" value="1"/>
</dbReference>
<protein>
    <recommendedName>
        <fullName evidence="8">Arginine deiminase</fullName>
        <shortName evidence="8">ADI</shortName>
        <ecNumber evidence="8">3.5.3.6</ecNumber>
    </recommendedName>
    <alternativeName>
        <fullName evidence="8">Arginine dihydrolase</fullName>
        <shortName evidence="8">AD</shortName>
    </alternativeName>
</protein>
<comment type="similarity">
    <text evidence="3 8">Belongs to the arginine deiminase family.</text>
</comment>
<evidence type="ECO:0000313" key="10">
    <source>
        <dbReference type="EMBL" id="PAA15162.1"/>
    </source>
</evidence>
<dbReference type="Pfam" id="PF02274">
    <property type="entry name" value="ADI"/>
    <property type="match status" value="1"/>
</dbReference>
<keyword evidence="5 8" id="KW-0056">Arginine metabolism</keyword>